<comment type="function">
    <text evidence="8">Releases the supercoiling and torsional tension of DNA, which is introduced during the DNA replication and transcription, by transiently cleaving and rejoining one strand of the DNA duplex. Introduces a single-strand break via transesterification at a target site in duplex DNA. The scissile phosphodiester is attacked by the catalytic tyrosine of the enzyme, resulting in the formation of a DNA-(5'-phosphotyrosyl)-enzyme intermediate and the expulsion of a 3'-OH DNA strand. The free DNA strand then undergoes passage around the unbroken strand, thus removing DNA supercoils. Finally, in the religation step, the DNA 3'-OH attacks the covalent intermediate to expel the active-site tyrosine and restore the DNA phosphodiester backbone.</text>
</comment>
<accession>A0A9D1PTH7</accession>
<dbReference type="InterPro" id="IPR006171">
    <property type="entry name" value="TOPRIM_dom"/>
</dbReference>
<dbReference type="SMART" id="SM00493">
    <property type="entry name" value="TOPRIM"/>
    <property type="match status" value="1"/>
</dbReference>
<dbReference type="InterPro" id="IPR013497">
    <property type="entry name" value="Topo_IA_cen"/>
</dbReference>
<evidence type="ECO:0000256" key="3">
    <source>
        <dbReference type="ARBA" id="ARBA00022723"/>
    </source>
</evidence>
<dbReference type="InterPro" id="IPR028612">
    <property type="entry name" value="Topoisom_1_IA"/>
</dbReference>
<dbReference type="CDD" id="cd00186">
    <property type="entry name" value="TOP1Ac"/>
    <property type="match status" value="1"/>
</dbReference>
<feature type="domain" description="Topo IA-type catalytic" evidence="10">
    <location>
        <begin position="137"/>
        <end position="570"/>
    </location>
</feature>
<comment type="caution">
    <text evidence="8">Lacks conserved residue(s) required for the propagation of feature annotation.</text>
</comment>
<dbReference type="SMART" id="SM00437">
    <property type="entry name" value="TOP1Ac"/>
    <property type="match status" value="1"/>
</dbReference>
<dbReference type="PROSITE" id="PS00396">
    <property type="entry name" value="TOPO_IA_1"/>
    <property type="match status" value="1"/>
</dbReference>
<dbReference type="PROSITE" id="PS52039">
    <property type="entry name" value="TOPO_IA_2"/>
    <property type="match status" value="1"/>
</dbReference>
<feature type="site" description="Interaction with DNA" evidence="8">
    <location>
        <position position="147"/>
    </location>
</feature>
<dbReference type="EMBL" id="DXHU01000021">
    <property type="protein sequence ID" value="HIV99243.1"/>
    <property type="molecule type" value="Genomic_DNA"/>
</dbReference>
<comment type="caution">
    <text evidence="11">The sequence shown here is derived from an EMBL/GenBank/DDBJ whole genome shotgun (WGS) entry which is preliminary data.</text>
</comment>
<dbReference type="GO" id="GO:0003677">
    <property type="term" value="F:DNA binding"/>
    <property type="evidence" value="ECO:0007669"/>
    <property type="project" value="UniProtKB-KW"/>
</dbReference>
<dbReference type="InterPro" id="IPR023405">
    <property type="entry name" value="Topo_IA_core_domain"/>
</dbReference>
<dbReference type="SUPFAM" id="SSF56712">
    <property type="entry name" value="Prokaryotic type I DNA topoisomerase"/>
    <property type="match status" value="1"/>
</dbReference>
<evidence type="ECO:0000256" key="2">
    <source>
        <dbReference type="ARBA" id="ARBA00009446"/>
    </source>
</evidence>
<dbReference type="SMART" id="SM00436">
    <property type="entry name" value="TOP1Bc"/>
    <property type="match status" value="1"/>
</dbReference>
<comment type="subunit">
    <text evidence="8">Monomer.</text>
</comment>
<dbReference type="PRINTS" id="PR00417">
    <property type="entry name" value="PRTPISMRASEI"/>
</dbReference>
<evidence type="ECO:0000256" key="1">
    <source>
        <dbReference type="ARBA" id="ARBA00000213"/>
    </source>
</evidence>
<keyword evidence="5 8" id="KW-0799">Topoisomerase</keyword>
<dbReference type="InterPro" id="IPR025589">
    <property type="entry name" value="Toprim_C_rpt"/>
</dbReference>
<keyword evidence="6 8" id="KW-0238">DNA-binding</keyword>
<dbReference type="GO" id="GO:0003917">
    <property type="term" value="F:DNA topoisomerase type I (single strand cut, ATP-independent) activity"/>
    <property type="evidence" value="ECO:0007669"/>
    <property type="project" value="UniProtKB-UniRule"/>
</dbReference>
<evidence type="ECO:0000256" key="5">
    <source>
        <dbReference type="ARBA" id="ARBA00023029"/>
    </source>
</evidence>
<name>A0A9D1PTH7_9SPIO</name>
<comment type="catalytic activity">
    <reaction evidence="1 8">
        <text>ATP-independent breakage of single-stranded DNA, followed by passage and rejoining.</text>
        <dbReference type="EC" id="5.6.2.1"/>
    </reaction>
</comment>
<dbReference type="CDD" id="cd03363">
    <property type="entry name" value="TOPRIM_TopoIA_TopoI"/>
    <property type="match status" value="1"/>
</dbReference>
<feature type="site" description="Interaction with DNA" evidence="8">
    <location>
        <position position="148"/>
    </location>
</feature>
<dbReference type="PANTHER" id="PTHR42785">
    <property type="entry name" value="DNA TOPOISOMERASE, TYPE IA, CORE"/>
    <property type="match status" value="1"/>
</dbReference>
<feature type="site" description="Interaction with DNA" evidence="8">
    <location>
        <position position="38"/>
    </location>
</feature>
<dbReference type="EC" id="5.6.2.1" evidence="8"/>
<evidence type="ECO:0000256" key="4">
    <source>
        <dbReference type="ARBA" id="ARBA00022842"/>
    </source>
</evidence>
<dbReference type="InterPro" id="IPR013826">
    <property type="entry name" value="Topo_IA_cen_sub3"/>
</dbReference>
<reference evidence="11" key="2">
    <citation type="submission" date="2021-04" db="EMBL/GenBank/DDBJ databases">
        <authorList>
            <person name="Gilroy R."/>
        </authorList>
    </citation>
    <scope>NUCLEOTIDE SEQUENCE</scope>
    <source>
        <strain evidence="11">Gambia11-129</strain>
    </source>
</reference>
<dbReference type="InterPro" id="IPR003602">
    <property type="entry name" value="Topo_IA_DNA-bd_dom"/>
</dbReference>
<dbReference type="InterPro" id="IPR005733">
    <property type="entry name" value="TopoI_bac-type"/>
</dbReference>
<dbReference type="GO" id="GO:0046872">
    <property type="term" value="F:metal ion binding"/>
    <property type="evidence" value="ECO:0007669"/>
    <property type="project" value="UniProtKB-KW"/>
</dbReference>
<feature type="site" description="Interaction with DNA" evidence="8">
    <location>
        <position position="156"/>
    </location>
</feature>
<sequence>MEADFSKKSLIIVESPTKARTIKKYLGKNMTVMASKGHVMDLAPSPKKGVYGVLVSKGYELEYEIPDEKRKLIAEMKKALLDADQLILATDEDREGECISYHLLLNLKPNCPVFRMVFHEITKKAILDAFKNCREIDMNLVHAQEARRAIDRLQGYGISPVISKKLGATYSAGRVQSPGLRLLVDKEKERRAFISSDYASLDVFFSDFKARLVKVEKNAVADKNSFDPRSGKVKRGCKDIVLSLADAEKIASTIRGKSARVTSIERSEKKLRAPEPFITSTLQIDASRKMKRSVKQIMQLAQSLYESGFITYMRTDSPTLSSECINASREKVKEIFGEKYLSERVHNYKSKRKEAQEAHEAIRPAGDVFRTPEETGLSGDELKLYTIIYKRTLATQMKNALRLITKVELECEEYTFRQSGSTLLFPGFLALYEESSESDEKEESLPILSENDERIIEDEAINSHTTEPPQRYSEASLVKKLEGDGIGRPSTYASIISTIIDRNYAERVSSYLVPTFTGFFVSNLLDETFPLYTGYDFTSKMEAGLDEIASGKMDKNKYLDAFWFGMDGKGGLKEDLERIRYSKIQDAKTLELERLSYTVSLAEGDESYSIRTGKYGPYIMLSDGRLSSIDQKKYFPGSFEDTDVAKIFTKTEPQKNFIEGTDVEYLEGKYGPYLKRQSDLKIVNLPKSMKMDKLDQNKVNLIYSLPKVVARNGDGKEVVLKLGPYGFYAQYDGKNHKVFSPETFDPSFLFKAGEEKKSANEEVRVYPELEGKRLALISGKYGLYVKWGDKNCAIPVQLKEKAEELSEEEAKEIALSAPEKKARRFKRR</sequence>
<dbReference type="InterPro" id="IPR013825">
    <property type="entry name" value="Topo_IA_cen_sub2"/>
</dbReference>
<evidence type="ECO:0000256" key="6">
    <source>
        <dbReference type="ARBA" id="ARBA00023125"/>
    </source>
</evidence>
<dbReference type="InterPro" id="IPR013824">
    <property type="entry name" value="Topo_IA_cen_sub1"/>
</dbReference>
<dbReference type="PANTHER" id="PTHR42785:SF1">
    <property type="entry name" value="DNA TOPOISOMERASE"/>
    <property type="match status" value="1"/>
</dbReference>
<dbReference type="Gene3D" id="3.40.50.140">
    <property type="match status" value="1"/>
</dbReference>
<dbReference type="Proteomes" id="UP000823936">
    <property type="component" value="Unassembled WGS sequence"/>
</dbReference>
<dbReference type="Pfam" id="PF01751">
    <property type="entry name" value="Toprim"/>
    <property type="match status" value="1"/>
</dbReference>
<evidence type="ECO:0000256" key="8">
    <source>
        <dbReference type="HAMAP-Rule" id="MF_00952"/>
    </source>
</evidence>
<dbReference type="PROSITE" id="PS50880">
    <property type="entry name" value="TOPRIM"/>
    <property type="match status" value="1"/>
</dbReference>
<feature type="site" description="Interaction with DNA" evidence="8">
    <location>
        <position position="502"/>
    </location>
</feature>
<organism evidence="11 12">
    <name type="scientific">Candidatus Ornithospirochaeta avicola</name>
    <dbReference type="NCBI Taxonomy" id="2840896"/>
    <lineage>
        <taxon>Bacteria</taxon>
        <taxon>Pseudomonadati</taxon>
        <taxon>Spirochaetota</taxon>
        <taxon>Spirochaetia</taxon>
        <taxon>Spirochaetales</taxon>
        <taxon>Spirochaetaceae</taxon>
        <taxon>Spirochaetaceae incertae sedis</taxon>
        <taxon>Candidatus Ornithospirochaeta</taxon>
    </lineage>
</organism>
<dbReference type="Pfam" id="PF13368">
    <property type="entry name" value="Toprim_C_rpt"/>
    <property type="match status" value="1"/>
</dbReference>
<dbReference type="Gene3D" id="2.70.20.10">
    <property type="entry name" value="Topoisomerase I, domain 3"/>
    <property type="match status" value="1"/>
</dbReference>
<dbReference type="Pfam" id="PF01131">
    <property type="entry name" value="Topoisom_bac"/>
    <property type="match status" value="1"/>
</dbReference>
<proteinExistence type="inferred from homology"/>
<dbReference type="NCBIfam" id="TIGR01051">
    <property type="entry name" value="topA_bact"/>
    <property type="match status" value="1"/>
</dbReference>
<evidence type="ECO:0000259" key="10">
    <source>
        <dbReference type="PROSITE" id="PS52039"/>
    </source>
</evidence>
<evidence type="ECO:0000313" key="11">
    <source>
        <dbReference type="EMBL" id="HIV99243.1"/>
    </source>
</evidence>
<gene>
    <name evidence="8 11" type="primary">topA</name>
    <name evidence="11" type="ORF">IAB12_05665</name>
</gene>
<keyword evidence="3" id="KW-0479">Metal-binding</keyword>
<dbReference type="InterPro" id="IPR000380">
    <property type="entry name" value="Topo_IA"/>
</dbReference>
<feature type="region of interest" description="Interaction with DNA" evidence="8">
    <location>
        <begin position="171"/>
        <end position="176"/>
    </location>
</feature>
<feature type="site" description="Interaction with DNA" evidence="8">
    <location>
        <position position="314"/>
    </location>
</feature>
<reference evidence="11" key="1">
    <citation type="journal article" date="2021" name="PeerJ">
        <title>Extensive microbial diversity within the chicken gut microbiome revealed by metagenomics and culture.</title>
        <authorList>
            <person name="Gilroy R."/>
            <person name="Ravi A."/>
            <person name="Getino M."/>
            <person name="Pursley I."/>
            <person name="Horton D.L."/>
            <person name="Alikhan N.F."/>
            <person name="Baker D."/>
            <person name="Gharbi K."/>
            <person name="Hall N."/>
            <person name="Watson M."/>
            <person name="Adriaenssens E.M."/>
            <person name="Foster-Nyarko E."/>
            <person name="Jarju S."/>
            <person name="Secka A."/>
            <person name="Antonio M."/>
            <person name="Oren A."/>
            <person name="Chaudhuri R.R."/>
            <person name="La Ragione R."/>
            <person name="Hildebrand F."/>
            <person name="Pallen M.J."/>
        </authorList>
    </citation>
    <scope>NUCLEOTIDE SEQUENCE</scope>
    <source>
        <strain evidence="11">Gambia11-129</strain>
    </source>
</reference>
<feature type="domain" description="Toprim" evidence="9">
    <location>
        <begin position="8"/>
        <end position="122"/>
    </location>
</feature>
<keyword evidence="7 8" id="KW-0413">Isomerase</keyword>
<dbReference type="Gene3D" id="1.10.290.10">
    <property type="entry name" value="Topoisomerase I, domain 4"/>
    <property type="match status" value="1"/>
</dbReference>
<dbReference type="Gene3D" id="1.10.460.10">
    <property type="entry name" value="Topoisomerase I, domain 2"/>
    <property type="match status" value="1"/>
</dbReference>
<evidence type="ECO:0000256" key="7">
    <source>
        <dbReference type="ARBA" id="ARBA00023235"/>
    </source>
</evidence>
<keyword evidence="4" id="KW-0460">Magnesium</keyword>
<dbReference type="InterPro" id="IPR023406">
    <property type="entry name" value="Topo_IA_AS"/>
</dbReference>
<feature type="site" description="Interaction with DNA" evidence="8">
    <location>
        <position position="151"/>
    </location>
</feature>
<dbReference type="GO" id="GO:0006265">
    <property type="term" value="P:DNA topological change"/>
    <property type="evidence" value="ECO:0007669"/>
    <property type="project" value="UniProtKB-UniRule"/>
</dbReference>
<evidence type="ECO:0000259" key="9">
    <source>
        <dbReference type="PROSITE" id="PS50880"/>
    </source>
</evidence>
<protein>
    <recommendedName>
        <fullName evidence="8">DNA topoisomerase 1</fullName>
        <ecNumber evidence="8">5.6.2.1</ecNumber>
    </recommendedName>
    <alternativeName>
        <fullName evidence="8">DNA topoisomerase I</fullName>
    </alternativeName>
</protein>
<dbReference type="InterPro" id="IPR034149">
    <property type="entry name" value="TOPRIM_TopoI"/>
</dbReference>
<dbReference type="InterPro" id="IPR003601">
    <property type="entry name" value="Topo_IA_2"/>
</dbReference>
<comment type="similarity">
    <text evidence="2 8">Belongs to the type IA topoisomerase family.</text>
</comment>
<dbReference type="HAMAP" id="MF_00952">
    <property type="entry name" value="Topoisom_1_prok"/>
    <property type="match status" value="1"/>
</dbReference>
<feature type="active site" description="O-(5'-phospho-DNA)-tyrosine intermediate" evidence="8">
    <location>
        <position position="312"/>
    </location>
</feature>
<evidence type="ECO:0000313" key="12">
    <source>
        <dbReference type="Proteomes" id="UP000823936"/>
    </source>
</evidence>
<dbReference type="AlphaFoldDB" id="A0A9D1PTH7"/>